<dbReference type="GO" id="GO:0005829">
    <property type="term" value="C:cytosol"/>
    <property type="evidence" value="ECO:0007669"/>
    <property type="project" value="TreeGrafter"/>
</dbReference>
<accession>A0A132B875</accession>
<dbReference type="PROSITE" id="PS00973">
    <property type="entry name" value="USP_2"/>
    <property type="match status" value="1"/>
</dbReference>
<feature type="domain" description="USP" evidence="2">
    <location>
        <begin position="94"/>
        <end position="396"/>
    </location>
</feature>
<dbReference type="RefSeq" id="XP_018062808.1">
    <property type="nucleotide sequence ID" value="XM_018220759.1"/>
</dbReference>
<dbReference type="CDD" id="cd02257">
    <property type="entry name" value="Peptidase_C19"/>
    <property type="match status" value="1"/>
</dbReference>
<sequence length="397" mass="44519">MSPRTRTSIKRSREAAGLTTTAADADEPSAKVQKVSAEPELKGVDVTASPRSVKDKIKLKLRTRYTPAYNLRRRRRLASVVRLDWNGMPASAQQGMRNLTGVLCYRSALLQSLLHQPQFCLWLTSYHEPQHCIWAEETPCVACVLRNLAKAYWSGESVDAAYVAVDKAFKANNWQNGMGGQQDPEEQLGWLVQKFSEQLPVAHFAVFESLTHFVLDSSTKCIACGHISSKPGDIEGSLAIDLLPRIKGGDLAAYVQQYLSYNVTDYKCDFCGDKATDKKRSRKIAHSPDFFAVQLKRFDWQGKKDSYPIPFNRRLDLESVRAPNNETKSKYDLSAVVLHSGTAKGGHYISMSRGPDGQWWKFDDRSKLPLTEAAVLASANKKSGGFTPYLLFYQRVR</sequence>
<dbReference type="KEGG" id="psco:LY89DRAFT_741817"/>
<dbReference type="Pfam" id="PF00443">
    <property type="entry name" value="UCH"/>
    <property type="match status" value="1"/>
</dbReference>
<evidence type="ECO:0000259" key="2">
    <source>
        <dbReference type="PROSITE" id="PS50235"/>
    </source>
</evidence>
<gene>
    <name evidence="3" type="ORF">LY89DRAFT_741817</name>
</gene>
<dbReference type="GeneID" id="28830485"/>
<reference evidence="3 4" key="1">
    <citation type="submission" date="2015-10" db="EMBL/GenBank/DDBJ databases">
        <title>Full genome of DAOMC 229536 Phialocephala scopiformis, a fungal endophyte of spruce producing the potent anti-insectan compound rugulosin.</title>
        <authorList>
            <consortium name="DOE Joint Genome Institute"/>
            <person name="Walker A.K."/>
            <person name="Frasz S.L."/>
            <person name="Seifert K.A."/>
            <person name="Miller J.D."/>
            <person name="Mondo S.J."/>
            <person name="Labutti K."/>
            <person name="Lipzen A."/>
            <person name="Dockter R."/>
            <person name="Kennedy M."/>
            <person name="Grigoriev I.V."/>
            <person name="Spatafora J.W."/>
        </authorList>
    </citation>
    <scope>NUCLEOTIDE SEQUENCE [LARGE SCALE GENOMIC DNA]</scope>
    <source>
        <strain evidence="3 4">CBS 120377</strain>
    </source>
</reference>
<name>A0A132B875_MOLSC</name>
<feature type="region of interest" description="Disordered" evidence="1">
    <location>
        <begin position="1"/>
        <end position="38"/>
    </location>
</feature>
<dbReference type="Gene3D" id="3.90.70.10">
    <property type="entry name" value="Cysteine proteinases"/>
    <property type="match status" value="1"/>
</dbReference>
<dbReference type="OrthoDB" id="289038at2759"/>
<dbReference type="STRING" id="149040.A0A132B875"/>
<organism evidence="3 4">
    <name type="scientific">Mollisia scopiformis</name>
    <name type="common">Conifer needle endophyte fungus</name>
    <name type="synonym">Phialocephala scopiformis</name>
    <dbReference type="NCBI Taxonomy" id="149040"/>
    <lineage>
        <taxon>Eukaryota</taxon>
        <taxon>Fungi</taxon>
        <taxon>Dikarya</taxon>
        <taxon>Ascomycota</taxon>
        <taxon>Pezizomycotina</taxon>
        <taxon>Leotiomycetes</taxon>
        <taxon>Helotiales</taxon>
        <taxon>Mollisiaceae</taxon>
        <taxon>Mollisia</taxon>
    </lineage>
</organism>
<dbReference type="InterPro" id="IPR018200">
    <property type="entry name" value="USP_CS"/>
</dbReference>
<dbReference type="InParanoid" id="A0A132B875"/>
<evidence type="ECO:0000313" key="3">
    <source>
        <dbReference type="EMBL" id="KUJ08453.1"/>
    </source>
</evidence>
<dbReference type="AlphaFoldDB" id="A0A132B875"/>
<dbReference type="InterPro" id="IPR001394">
    <property type="entry name" value="Peptidase_C19_UCH"/>
</dbReference>
<proteinExistence type="predicted"/>
<dbReference type="Proteomes" id="UP000070700">
    <property type="component" value="Unassembled WGS sequence"/>
</dbReference>
<protein>
    <submittedName>
        <fullName evidence="3">Cysteine proteinase</fullName>
    </submittedName>
</protein>
<evidence type="ECO:0000313" key="4">
    <source>
        <dbReference type="Proteomes" id="UP000070700"/>
    </source>
</evidence>
<keyword evidence="4" id="KW-1185">Reference proteome</keyword>
<evidence type="ECO:0000256" key="1">
    <source>
        <dbReference type="SAM" id="MobiDB-lite"/>
    </source>
</evidence>
<dbReference type="PANTHER" id="PTHR24006">
    <property type="entry name" value="UBIQUITIN CARBOXYL-TERMINAL HYDROLASE"/>
    <property type="match status" value="1"/>
</dbReference>
<dbReference type="InterPro" id="IPR038765">
    <property type="entry name" value="Papain-like_cys_pep_sf"/>
</dbReference>
<dbReference type="InterPro" id="IPR028889">
    <property type="entry name" value="USP"/>
</dbReference>
<dbReference type="SUPFAM" id="SSF54001">
    <property type="entry name" value="Cysteine proteinases"/>
    <property type="match status" value="1"/>
</dbReference>
<dbReference type="InterPro" id="IPR050164">
    <property type="entry name" value="Peptidase_C19"/>
</dbReference>
<dbReference type="GO" id="GO:0005634">
    <property type="term" value="C:nucleus"/>
    <property type="evidence" value="ECO:0007669"/>
    <property type="project" value="TreeGrafter"/>
</dbReference>
<dbReference type="GO" id="GO:0016579">
    <property type="term" value="P:protein deubiquitination"/>
    <property type="evidence" value="ECO:0007669"/>
    <property type="project" value="InterPro"/>
</dbReference>
<dbReference type="PROSITE" id="PS50235">
    <property type="entry name" value="USP_3"/>
    <property type="match status" value="1"/>
</dbReference>
<dbReference type="GO" id="GO:0004843">
    <property type="term" value="F:cysteine-type deubiquitinase activity"/>
    <property type="evidence" value="ECO:0007669"/>
    <property type="project" value="InterPro"/>
</dbReference>
<dbReference type="EMBL" id="KQ947435">
    <property type="protein sequence ID" value="KUJ08453.1"/>
    <property type="molecule type" value="Genomic_DNA"/>
</dbReference>